<protein>
    <submittedName>
        <fullName evidence="1">Uncharacterized protein</fullName>
    </submittedName>
</protein>
<organism evidence="1">
    <name type="scientific">Mimivirus LCMiAC02</name>
    <dbReference type="NCBI Taxonomy" id="2506609"/>
    <lineage>
        <taxon>Viruses</taxon>
        <taxon>Varidnaviria</taxon>
        <taxon>Bamfordvirae</taxon>
        <taxon>Nucleocytoviricota</taxon>
        <taxon>Megaviricetes</taxon>
        <taxon>Imitervirales</taxon>
        <taxon>Mimiviridae</taxon>
        <taxon>Klosneuvirinae</taxon>
    </lineage>
</organism>
<accession>A0A4P6VQ53</accession>
<dbReference type="EMBL" id="MK500419">
    <property type="protein sequence ID" value="QBK89404.1"/>
    <property type="molecule type" value="Genomic_DNA"/>
</dbReference>
<reference evidence="1" key="1">
    <citation type="journal article" date="2019" name="MBio">
        <title>Virus Genomes from Deep Sea Sediments Expand the Ocean Megavirome and Support Independent Origins of Viral Gigantism.</title>
        <authorList>
            <person name="Backstrom D."/>
            <person name="Yutin N."/>
            <person name="Jorgensen S.L."/>
            <person name="Dharamshi J."/>
            <person name="Homa F."/>
            <person name="Zaremba-Niedwiedzka K."/>
            <person name="Spang A."/>
            <person name="Wolf Y.I."/>
            <person name="Koonin E.V."/>
            <person name="Ettema T.J."/>
        </authorList>
    </citation>
    <scope>NUCLEOTIDE SEQUENCE</scope>
</reference>
<sequence length="83" mass="9865">MENFYTFNGRMAVDDQYFHDKLFDNVIYYPNKYADDYESGEEIGKLLSTGWNNCKTHCKGYCMEFGPTSHTYCFKTRPKPYDL</sequence>
<gene>
    <name evidence="1" type="ORF">LCMiAC02_04990</name>
</gene>
<proteinExistence type="predicted"/>
<evidence type="ECO:0000313" key="1">
    <source>
        <dbReference type="EMBL" id="QBK89404.1"/>
    </source>
</evidence>
<name>A0A4P6VQ53_9VIRU</name>